<dbReference type="AlphaFoldDB" id="A0A943EHY7"/>
<feature type="transmembrane region" description="Helical" evidence="6">
    <location>
        <begin position="277"/>
        <end position="298"/>
    </location>
</feature>
<dbReference type="InterPro" id="IPR005495">
    <property type="entry name" value="LptG/LptF_permease"/>
</dbReference>
<reference evidence="7" key="1">
    <citation type="submission" date="2021-02" db="EMBL/GenBank/DDBJ databases">
        <title>Infant gut strain persistence is associated with maternal origin, phylogeny, and functional potential including surface adhesion and iron acquisition.</title>
        <authorList>
            <person name="Lou Y.C."/>
        </authorList>
    </citation>
    <scope>NUCLEOTIDE SEQUENCE</scope>
    <source>
        <strain evidence="7">L3_106_000M1_dasL3_106_000M1_concoct_15</strain>
    </source>
</reference>
<feature type="transmembrane region" description="Helical" evidence="6">
    <location>
        <begin position="310"/>
        <end position="330"/>
    </location>
</feature>
<keyword evidence="3 6" id="KW-0812">Transmembrane</keyword>
<organism evidence="7 8">
    <name type="scientific">Acidaminococcus intestini</name>
    <dbReference type="NCBI Taxonomy" id="187327"/>
    <lineage>
        <taxon>Bacteria</taxon>
        <taxon>Bacillati</taxon>
        <taxon>Bacillota</taxon>
        <taxon>Negativicutes</taxon>
        <taxon>Acidaminococcales</taxon>
        <taxon>Acidaminococcaceae</taxon>
        <taxon>Acidaminococcus</taxon>
    </lineage>
</organism>
<dbReference type="Pfam" id="PF03739">
    <property type="entry name" value="LptF_LptG"/>
    <property type="match status" value="1"/>
</dbReference>
<feature type="transmembrane region" description="Helical" evidence="6">
    <location>
        <begin position="61"/>
        <end position="79"/>
    </location>
</feature>
<keyword evidence="5 6" id="KW-0472">Membrane</keyword>
<feature type="transmembrane region" description="Helical" evidence="6">
    <location>
        <begin position="12"/>
        <end position="34"/>
    </location>
</feature>
<evidence type="ECO:0000256" key="1">
    <source>
        <dbReference type="ARBA" id="ARBA00004651"/>
    </source>
</evidence>
<dbReference type="GO" id="GO:0015920">
    <property type="term" value="P:lipopolysaccharide transport"/>
    <property type="evidence" value="ECO:0007669"/>
    <property type="project" value="TreeGrafter"/>
</dbReference>
<name>A0A943EHY7_9FIRM</name>
<dbReference type="EMBL" id="JAGZCZ010000012">
    <property type="protein sequence ID" value="MBS5520381.1"/>
    <property type="molecule type" value="Genomic_DNA"/>
</dbReference>
<gene>
    <name evidence="7" type="ORF">KHX13_08750</name>
</gene>
<keyword evidence="2" id="KW-1003">Cell membrane</keyword>
<dbReference type="GO" id="GO:0043190">
    <property type="term" value="C:ATP-binding cassette (ABC) transporter complex"/>
    <property type="evidence" value="ECO:0007669"/>
    <property type="project" value="TreeGrafter"/>
</dbReference>
<dbReference type="PANTHER" id="PTHR33529">
    <property type="entry name" value="SLR0882 PROTEIN-RELATED"/>
    <property type="match status" value="1"/>
</dbReference>
<sequence length="362" mass="40816">MRILDKYILKQMLQPFAFGVAAFSTIFVASSFLFRVTQYITQYGASYSSLFRLFLCLMPEVINYTFPMSMLLASLLTMGQLSGNSEITAMRSGGMSFRRIAMPILAAGFVVSLFSVVWAEKVVPPAKAEYERIIQQEIKNNTKPRTQDHILLKNISKGQLTRLTYARTFDEKAGVMKDITIEDWDKGRVVRIQRTPEAKWQNGLWIMEKGTITEITNEEGLTRTMTFDKQVLPITETPKTITLDQKDPDEMTIGELKMYIGILERQYQPTSKYVMEIYSRFTVPLASFFFALIGVPLGVQSQRAGTSMGLGFSVVIIFIYYSIMTFMTGLGQGGVIPPFIAAAVPNFLCGCAGAYLIWQKDH</sequence>
<protein>
    <submittedName>
        <fullName evidence="7">LptF/LptG family permease</fullName>
    </submittedName>
</protein>
<dbReference type="PANTHER" id="PTHR33529:SF6">
    <property type="entry name" value="YJGP_YJGQ FAMILY PERMEASE"/>
    <property type="match status" value="1"/>
</dbReference>
<comment type="subcellular location">
    <subcellularLocation>
        <location evidence="1">Cell membrane</location>
        <topology evidence="1">Multi-pass membrane protein</topology>
    </subcellularLocation>
</comment>
<accession>A0A943EHY7</accession>
<comment type="caution">
    <text evidence="7">The sequence shown here is derived from an EMBL/GenBank/DDBJ whole genome shotgun (WGS) entry which is preliminary data.</text>
</comment>
<feature type="transmembrane region" description="Helical" evidence="6">
    <location>
        <begin position="336"/>
        <end position="358"/>
    </location>
</feature>
<dbReference type="Proteomes" id="UP000754226">
    <property type="component" value="Unassembled WGS sequence"/>
</dbReference>
<evidence type="ECO:0000256" key="3">
    <source>
        <dbReference type="ARBA" id="ARBA00022692"/>
    </source>
</evidence>
<proteinExistence type="predicted"/>
<evidence type="ECO:0000313" key="8">
    <source>
        <dbReference type="Proteomes" id="UP000754226"/>
    </source>
</evidence>
<feature type="transmembrane region" description="Helical" evidence="6">
    <location>
        <begin position="100"/>
        <end position="119"/>
    </location>
</feature>
<evidence type="ECO:0000256" key="4">
    <source>
        <dbReference type="ARBA" id="ARBA00022989"/>
    </source>
</evidence>
<keyword evidence="4 6" id="KW-1133">Transmembrane helix</keyword>
<evidence type="ECO:0000313" key="7">
    <source>
        <dbReference type="EMBL" id="MBS5520381.1"/>
    </source>
</evidence>
<evidence type="ECO:0000256" key="5">
    <source>
        <dbReference type="ARBA" id="ARBA00023136"/>
    </source>
</evidence>
<evidence type="ECO:0000256" key="2">
    <source>
        <dbReference type="ARBA" id="ARBA00022475"/>
    </source>
</evidence>
<evidence type="ECO:0000256" key="6">
    <source>
        <dbReference type="SAM" id="Phobius"/>
    </source>
</evidence>